<sequence length="31" mass="3297">MVPTQLMKHAFIIPVSSLNIGVQTTGITISV</sequence>
<dbReference type="AlphaFoldDB" id="A0A392TJX0"/>
<protein>
    <submittedName>
        <fullName evidence="1">Uncharacterized protein</fullName>
    </submittedName>
</protein>
<evidence type="ECO:0000313" key="1">
    <source>
        <dbReference type="EMBL" id="MCI61443.1"/>
    </source>
</evidence>
<name>A0A392TJX0_9FABA</name>
<dbReference type="EMBL" id="LXQA010600128">
    <property type="protein sequence ID" value="MCI61443.1"/>
    <property type="molecule type" value="Genomic_DNA"/>
</dbReference>
<organism evidence="1 2">
    <name type="scientific">Trifolium medium</name>
    <dbReference type="NCBI Taxonomy" id="97028"/>
    <lineage>
        <taxon>Eukaryota</taxon>
        <taxon>Viridiplantae</taxon>
        <taxon>Streptophyta</taxon>
        <taxon>Embryophyta</taxon>
        <taxon>Tracheophyta</taxon>
        <taxon>Spermatophyta</taxon>
        <taxon>Magnoliopsida</taxon>
        <taxon>eudicotyledons</taxon>
        <taxon>Gunneridae</taxon>
        <taxon>Pentapetalae</taxon>
        <taxon>rosids</taxon>
        <taxon>fabids</taxon>
        <taxon>Fabales</taxon>
        <taxon>Fabaceae</taxon>
        <taxon>Papilionoideae</taxon>
        <taxon>50 kb inversion clade</taxon>
        <taxon>NPAAA clade</taxon>
        <taxon>Hologalegina</taxon>
        <taxon>IRL clade</taxon>
        <taxon>Trifolieae</taxon>
        <taxon>Trifolium</taxon>
    </lineage>
</organism>
<reference evidence="1 2" key="1">
    <citation type="journal article" date="2018" name="Front. Plant Sci.">
        <title>Red Clover (Trifolium pratense) and Zigzag Clover (T. medium) - A Picture of Genomic Similarities and Differences.</title>
        <authorList>
            <person name="Dluhosova J."/>
            <person name="Istvanek J."/>
            <person name="Nedelnik J."/>
            <person name="Repkova J."/>
        </authorList>
    </citation>
    <scope>NUCLEOTIDE SEQUENCE [LARGE SCALE GENOMIC DNA]</scope>
    <source>
        <strain evidence="2">cv. 10/8</strain>
        <tissue evidence="1">Leaf</tissue>
    </source>
</reference>
<evidence type="ECO:0000313" key="2">
    <source>
        <dbReference type="Proteomes" id="UP000265520"/>
    </source>
</evidence>
<proteinExistence type="predicted"/>
<comment type="caution">
    <text evidence="1">The sequence shown here is derived from an EMBL/GenBank/DDBJ whole genome shotgun (WGS) entry which is preliminary data.</text>
</comment>
<dbReference type="Proteomes" id="UP000265520">
    <property type="component" value="Unassembled WGS sequence"/>
</dbReference>
<keyword evidence="2" id="KW-1185">Reference proteome</keyword>
<accession>A0A392TJX0</accession>
<feature type="non-terminal residue" evidence="1">
    <location>
        <position position="31"/>
    </location>
</feature>